<keyword evidence="3 11" id="KW-0378">Hydrolase</keyword>
<dbReference type="GO" id="GO:0005789">
    <property type="term" value="C:endoplasmic reticulum membrane"/>
    <property type="evidence" value="ECO:0007669"/>
    <property type="project" value="UniProtKB-SubCell"/>
</dbReference>
<proteinExistence type="inferred from homology"/>
<dbReference type="InterPro" id="IPR006639">
    <property type="entry name" value="Preselin/SPP"/>
</dbReference>
<feature type="transmembrane region" description="Helical" evidence="11">
    <location>
        <begin position="418"/>
        <end position="437"/>
    </location>
</feature>
<dbReference type="PANTHER" id="PTHR10202">
    <property type="entry name" value="PRESENILIN"/>
    <property type="match status" value="1"/>
</dbReference>
<evidence type="ECO:0000256" key="6">
    <source>
        <dbReference type="ARBA" id="ARBA00022989"/>
    </source>
</evidence>
<feature type="transmembrane region" description="Helical" evidence="11">
    <location>
        <begin position="228"/>
        <end position="247"/>
    </location>
</feature>
<dbReference type="GO" id="GO:0070765">
    <property type="term" value="C:gamma-secretase complex"/>
    <property type="evidence" value="ECO:0007669"/>
    <property type="project" value="UniProtKB-ARBA"/>
</dbReference>
<comment type="subcellular location">
    <subcellularLocation>
        <location evidence="11">Endoplasmic reticulum membrane</location>
        <topology evidence="11">Multi-pass membrane protein</topology>
    </subcellularLocation>
    <subcellularLocation>
        <location evidence="11">Golgi apparatus membrane</location>
        <topology evidence="11">Multi-pass membrane protein</topology>
    </subcellularLocation>
</comment>
<dbReference type="InterPro" id="IPR001108">
    <property type="entry name" value="Peptidase_A22A"/>
</dbReference>
<feature type="transmembrane region" description="Helical" evidence="11">
    <location>
        <begin position="386"/>
        <end position="412"/>
    </location>
</feature>
<keyword evidence="11" id="KW-0645">Protease</keyword>
<dbReference type="EC" id="3.4.23.-" evidence="11"/>
<comment type="subunit">
    <text evidence="10">Homodimer. Component of the gamma-secretase complex, a complex composed of a presenilin homodimer, nicastrin, aph1 and pen2.</text>
</comment>
<dbReference type="PRINTS" id="PR01072">
    <property type="entry name" value="PRESENILIN"/>
</dbReference>
<reference evidence="13" key="1">
    <citation type="submission" date="2021-01" db="EMBL/GenBank/DDBJ databases">
        <authorList>
            <person name="Corre E."/>
            <person name="Pelletier E."/>
            <person name="Niang G."/>
            <person name="Scheremetjew M."/>
            <person name="Finn R."/>
            <person name="Kale V."/>
            <person name="Holt S."/>
            <person name="Cochrane G."/>
            <person name="Meng A."/>
            <person name="Brown T."/>
            <person name="Cohen L."/>
        </authorList>
    </citation>
    <scope>NUCLEOTIDE SEQUENCE</scope>
    <source>
        <strain evidence="13">CCMP1594</strain>
    </source>
</reference>
<organism evidence="13">
    <name type="scientific">Eutreptiella gymnastica</name>
    <dbReference type="NCBI Taxonomy" id="73025"/>
    <lineage>
        <taxon>Eukaryota</taxon>
        <taxon>Discoba</taxon>
        <taxon>Euglenozoa</taxon>
        <taxon>Euglenida</taxon>
        <taxon>Spirocuta</taxon>
        <taxon>Euglenophyceae</taxon>
        <taxon>Eutreptiales</taxon>
        <taxon>Eutreptiaceae</taxon>
        <taxon>Eutreptiella</taxon>
    </lineage>
</organism>
<dbReference type="Pfam" id="PF01080">
    <property type="entry name" value="Presenilin"/>
    <property type="match status" value="1"/>
</dbReference>
<sequence>MSSSSTADSGFDGVRDSPQGRSRSPQVILSVVDAAAPNRTEPLLDSSSGPDHCEVDPVHRYSDFTMSLLYPVSITMIVVIWAIHTLTPLVDFADQQPLYLVYTEKDSDSDGTKFSGALLNALGVVCMFVTVTFLLVLLYKYRFIKTIVGWFVLTSFFLLFQMGWMWVDLFCTAYQIPYNTVPMVFVMFNFAVVGLVSIFWRGAQFMTQGYLICVSCMMGWFLSRLPEWTTWGVLAAVAIYDIVAVLAPKGPLKVLVEESQKRNEPIPGLVYESKSFKARQRLGEASRTPNYGTAEAASSPNADTAPLPLEAQQDPPQSPQPQPQLQPQQQQPQQQVPPELQPERQPADVEAPEAQYTYAPMQVESLKLGLGDFVFYSVLVARAAMYFYITWAVCMAAVLMGLCATLFCLGIFRKALPALPISIALGILFYFLTRFLLIPYYMEFIMTGHWA</sequence>
<comment type="domain">
    <text evidence="11">The PAL motif is required for normal active site conformation.</text>
</comment>
<evidence type="ECO:0000256" key="11">
    <source>
        <dbReference type="RuleBase" id="RU361148"/>
    </source>
</evidence>
<keyword evidence="2 11" id="KW-0812">Transmembrane</keyword>
<dbReference type="GO" id="GO:0016485">
    <property type="term" value="P:protein processing"/>
    <property type="evidence" value="ECO:0007669"/>
    <property type="project" value="InterPro"/>
</dbReference>
<keyword evidence="6 11" id="KW-1133">Transmembrane helix</keyword>
<evidence type="ECO:0000256" key="10">
    <source>
        <dbReference type="ARBA" id="ARBA00066080"/>
    </source>
</evidence>
<comment type="function">
    <text evidence="11">Probable subunit of the gamma-secretase complex, an endoprotease complex that catalyzes the intramembrane cleavage of integral membrane proteins such as Notch receptors.</text>
</comment>
<evidence type="ECO:0000256" key="7">
    <source>
        <dbReference type="ARBA" id="ARBA00023034"/>
    </source>
</evidence>
<keyword evidence="5 11" id="KW-0914">Notch signaling pathway</keyword>
<feature type="transmembrane region" description="Helical" evidence="11">
    <location>
        <begin position="68"/>
        <end position="90"/>
    </location>
</feature>
<dbReference type="InterPro" id="IPR042524">
    <property type="entry name" value="Presenilin_C"/>
</dbReference>
<evidence type="ECO:0000256" key="5">
    <source>
        <dbReference type="ARBA" id="ARBA00022976"/>
    </source>
</evidence>
<gene>
    <name evidence="13" type="ORF">EGYM00163_LOCUS45735</name>
</gene>
<dbReference type="GO" id="GO:0044351">
    <property type="term" value="P:macropinocytosis"/>
    <property type="evidence" value="ECO:0007669"/>
    <property type="project" value="UniProtKB-ARBA"/>
</dbReference>
<dbReference type="AlphaFoldDB" id="A0A7S4LJX9"/>
<feature type="transmembrane region" description="Helical" evidence="11">
    <location>
        <begin position="146"/>
        <end position="167"/>
    </location>
</feature>
<evidence type="ECO:0000256" key="9">
    <source>
        <dbReference type="ARBA" id="ARBA00053367"/>
    </source>
</evidence>
<feature type="compositionally biased region" description="Low complexity" evidence="12">
    <location>
        <begin position="325"/>
        <end position="338"/>
    </location>
</feature>
<evidence type="ECO:0000256" key="3">
    <source>
        <dbReference type="ARBA" id="ARBA00022801"/>
    </source>
</evidence>
<evidence type="ECO:0000256" key="1">
    <source>
        <dbReference type="ARBA" id="ARBA00008604"/>
    </source>
</evidence>
<evidence type="ECO:0000256" key="2">
    <source>
        <dbReference type="ARBA" id="ARBA00022692"/>
    </source>
</evidence>
<keyword evidence="7 11" id="KW-0333">Golgi apparatus</keyword>
<evidence type="ECO:0000256" key="12">
    <source>
        <dbReference type="SAM" id="MobiDB-lite"/>
    </source>
</evidence>
<dbReference type="SMART" id="SM00730">
    <property type="entry name" value="PSN"/>
    <property type="match status" value="1"/>
</dbReference>
<dbReference type="FunFam" id="1.10.472.100:FF:000003">
    <property type="entry name" value="Presenilin"/>
    <property type="match status" value="1"/>
</dbReference>
<evidence type="ECO:0000256" key="8">
    <source>
        <dbReference type="ARBA" id="ARBA00023136"/>
    </source>
</evidence>
<comment type="function">
    <text evidence="9">Probable catalytic subunit of the gamma-secretase complex, an endoprotease complex that catalyzes the intramembrane cleavage of integral membrane proteins such as Notch receptors. Requires the other members of the gamma-secretase complex to have a protease activity.</text>
</comment>
<keyword evidence="8 11" id="KW-0472">Membrane</keyword>
<accession>A0A7S4LJX9</accession>
<name>A0A7S4LJX9_9EUGL</name>
<evidence type="ECO:0000313" key="13">
    <source>
        <dbReference type="EMBL" id="CAE0834435.1"/>
    </source>
</evidence>
<feature type="transmembrane region" description="Helical" evidence="11">
    <location>
        <begin position="117"/>
        <end position="139"/>
    </location>
</feature>
<feature type="compositionally biased region" description="Polar residues" evidence="12">
    <location>
        <begin position="287"/>
        <end position="302"/>
    </location>
</feature>
<feature type="transmembrane region" description="Helical" evidence="11">
    <location>
        <begin position="179"/>
        <end position="200"/>
    </location>
</feature>
<dbReference type="GO" id="GO:0000139">
    <property type="term" value="C:Golgi membrane"/>
    <property type="evidence" value="ECO:0007669"/>
    <property type="project" value="UniProtKB-SubCell"/>
</dbReference>
<dbReference type="EMBL" id="HBJA01133143">
    <property type="protein sequence ID" value="CAE0834435.1"/>
    <property type="molecule type" value="Transcribed_RNA"/>
</dbReference>
<keyword evidence="4 11" id="KW-0256">Endoplasmic reticulum</keyword>
<dbReference type="PANTHER" id="PTHR10202:SF13">
    <property type="entry name" value="PRESENILIN HOMOLOG"/>
    <property type="match status" value="1"/>
</dbReference>
<evidence type="ECO:0000256" key="4">
    <source>
        <dbReference type="ARBA" id="ARBA00022824"/>
    </source>
</evidence>
<dbReference type="GO" id="GO:0042500">
    <property type="term" value="F:aspartic endopeptidase activity, intramembrane cleaving"/>
    <property type="evidence" value="ECO:0007669"/>
    <property type="project" value="InterPro"/>
</dbReference>
<dbReference type="Gene3D" id="1.10.472.100">
    <property type="entry name" value="Presenilin"/>
    <property type="match status" value="1"/>
</dbReference>
<feature type="region of interest" description="Disordered" evidence="12">
    <location>
        <begin position="1"/>
        <end position="25"/>
    </location>
</feature>
<protein>
    <recommendedName>
        <fullName evidence="11">Presenilin</fullName>
        <ecNumber evidence="11">3.4.23.-</ecNumber>
    </recommendedName>
</protein>
<comment type="similarity">
    <text evidence="1 11">Belongs to the peptidase A22A family.</text>
</comment>
<dbReference type="GO" id="GO:0006509">
    <property type="term" value="P:membrane protein ectodomain proteolysis"/>
    <property type="evidence" value="ECO:0007669"/>
    <property type="project" value="TreeGrafter"/>
</dbReference>
<dbReference type="GO" id="GO:0007219">
    <property type="term" value="P:Notch signaling pathway"/>
    <property type="evidence" value="ECO:0007669"/>
    <property type="project" value="UniProtKB-KW"/>
</dbReference>
<feature type="region of interest" description="Disordered" evidence="12">
    <location>
        <begin position="282"/>
        <end position="349"/>
    </location>
</feature>